<dbReference type="SMART" id="SM00986">
    <property type="entry name" value="UDG"/>
    <property type="match status" value="1"/>
</dbReference>
<keyword evidence="13" id="KW-1185">Reference proteome</keyword>
<feature type="domain" description="Uracil-DNA glycosylase-like" evidence="11">
    <location>
        <begin position="50"/>
        <end position="228"/>
    </location>
</feature>
<dbReference type="Gene3D" id="3.40.470.10">
    <property type="entry name" value="Uracil-DNA glycosylase-like domain"/>
    <property type="match status" value="1"/>
</dbReference>
<dbReference type="GO" id="GO:0046872">
    <property type="term" value="F:metal ion binding"/>
    <property type="evidence" value="ECO:0007669"/>
    <property type="project" value="UniProtKB-KW"/>
</dbReference>
<gene>
    <name evidence="12" type="ORF">GCM10010339_06000</name>
</gene>
<dbReference type="EMBL" id="BMVG01000001">
    <property type="protein sequence ID" value="GHD98515.1"/>
    <property type="molecule type" value="Genomic_DNA"/>
</dbReference>
<protein>
    <recommendedName>
        <fullName evidence="2">Type-4 uracil-DNA glycosylase</fullName>
    </recommendedName>
</protein>
<keyword evidence="4" id="KW-0479">Metal-binding</keyword>
<keyword evidence="3" id="KW-0004">4Fe-4S</keyword>
<keyword evidence="9" id="KW-0234">DNA repair</keyword>
<dbReference type="SMART" id="SM00987">
    <property type="entry name" value="UreE_C"/>
    <property type="match status" value="1"/>
</dbReference>
<dbReference type="GO" id="GO:0097506">
    <property type="term" value="F:deaminated base DNA N-glycosylase activity"/>
    <property type="evidence" value="ECO:0007669"/>
    <property type="project" value="UniProtKB-ARBA"/>
</dbReference>
<dbReference type="GO" id="GO:0006281">
    <property type="term" value="P:DNA repair"/>
    <property type="evidence" value="ECO:0007669"/>
    <property type="project" value="UniProtKB-KW"/>
</dbReference>
<reference evidence="12" key="2">
    <citation type="submission" date="2020-09" db="EMBL/GenBank/DDBJ databases">
        <authorList>
            <person name="Sun Q."/>
            <person name="Ohkuma M."/>
        </authorList>
    </citation>
    <scope>NUCLEOTIDE SEQUENCE</scope>
    <source>
        <strain evidence="12">JCM 4714</strain>
    </source>
</reference>
<comment type="caution">
    <text evidence="12">The sequence shown here is derived from an EMBL/GenBank/DDBJ whole genome shotgun (WGS) entry which is preliminary data.</text>
</comment>
<name>A0A919D0D0_9ACTN</name>
<keyword evidence="5" id="KW-0227">DNA damage</keyword>
<comment type="similarity">
    <text evidence="1">Belongs to the uracil-DNA glycosylase (UDG) superfamily. Type 4 (UDGa) family.</text>
</comment>
<dbReference type="RefSeq" id="WP_189948195.1">
    <property type="nucleotide sequence ID" value="NZ_BMVG01000001.1"/>
</dbReference>
<evidence type="ECO:0000256" key="3">
    <source>
        <dbReference type="ARBA" id="ARBA00022485"/>
    </source>
</evidence>
<dbReference type="InterPro" id="IPR036895">
    <property type="entry name" value="Uracil-DNA_glycosylase-like_sf"/>
</dbReference>
<organism evidence="12 13">
    <name type="scientific">Streptomyces alanosinicus</name>
    <dbReference type="NCBI Taxonomy" id="68171"/>
    <lineage>
        <taxon>Bacteria</taxon>
        <taxon>Bacillati</taxon>
        <taxon>Actinomycetota</taxon>
        <taxon>Actinomycetes</taxon>
        <taxon>Kitasatosporales</taxon>
        <taxon>Streptomycetaceae</taxon>
        <taxon>Streptomyces</taxon>
    </lineage>
</organism>
<evidence type="ECO:0000259" key="11">
    <source>
        <dbReference type="SMART" id="SM00986"/>
    </source>
</evidence>
<reference evidence="12" key="1">
    <citation type="journal article" date="2014" name="Int. J. Syst. Evol. Microbiol.">
        <title>Complete genome sequence of Corynebacterium casei LMG S-19264T (=DSM 44701T), isolated from a smear-ripened cheese.</title>
        <authorList>
            <consortium name="US DOE Joint Genome Institute (JGI-PGF)"/>
            <person name="Walter F."/>
            <person name="Albersmeier A."/>
            <person name="Kalinowski J."/>
            <person name="Ruckert C."/>
        </authorList>
    </citation>
    <scope>NUCLEOTIDE SEQUENCE</scope>
    <source>
        <strain evidence="12">JCM 4714</strain>
    </source>
</reference>
<evidence type="ECO:0000313" key="12">
    <source>
        <dbReference type="EMBL" id="GHD98515.1"/>
    </source>
</evidence>
<dbReference type="PANTHER" id="PTHR33693:SF9">
    <property type="entry name" value="TYPE-4 URACIL-DNA GLYCOSYLASE"/>
    <property type="match status" value="1"/>
</dbReference>
<evidence type="ECO:0000256" key="1">
    <source>
        <dbReference type="ARBA" id="ARBA00006521"/>
    </source>
</evidence>
<dbReference type="CDD" id="cd10030">
    <property type="entry name" value="UDG-F4_TTUDGA_SPO1dp_like"/>
    <property type="match status" value="1"/>
</dbReference>
<dbReference type="InterPro" id="IPR005122">
    <property type="entry name" value="Uracil-DNA_glycosylase-like"/>
</dbReference>
<dbReference type="SUPFAM" id="SSF52141">
    <property type="entry name" value="Uracil-DNA glycosylase-like"/>
    <property type="match status" value="1"/>
</dbReference>
<dbReference type="InterPro" id="IPR005273">
    <property type="entry name" value="Ura-DNA_glyco_family4"/>
</dbReference>
<evidence type="ECO:0000256" key="2">
    <source>
        <dbReference type="ARBA" id="ARBA00019403"/>
    </source>
</evidence>
<evidence type="ECO:0000256" key="5">
    <source>
        <dbReference type="ARBA" id="ARBA00022763"/>
    </source>
</evidence>
<evidence type="ECO:0000256" key="6">
    <source>
        <dbReference type="ARBA" id="ARBA00022801"/>
    </source>
</evidence>
<feature type="region of interest" description="Disordered" evidence="10">
    <location>
        <begin position="1"/>
        <end position="23"/>
    </location>
</feature>
<dbReference type="NCBIfam" id="TIGR03914">
    <property type="entry name" value="UDG_fam_dom"/>
    <property type="match status" value="1"/>
</dbReference>
<evidence type="ECO:0000256" key="4">
    <source>
        <dbReference type="ARBA" id="ARBA00022723"/>
    </source>
</evidence>
<dbReference type="Proteomes" id="UP000655443">
    <property type="component" value="Unassembled WGS sequence"/>
</dbReference>
<evidence type="ECO:0000313" key="13">
    <source>
        <dbReference type="Proteomes" id="UP000655443"/>
    </source>
</evidence>
<dbReference type="PANTHER" id="PTHR33693">
    <property type="entry name" value="TYPE-5 URACIL-DNA GLYCOSYLASE"/>
    <property type="match status" value="1"/>
</dbReference>
<evidence type="ECO:0000256" key="9">
    <source>
        <dbReference type="ARBA" id="ARBA00023204"/>
    </source>
</evidence>
<dbReference type="Pfam" id="PF03167">
    <property type="entry name" value="UDG"/>
    <property type="match status" value="1"/>
</dbReference>
<evidence type="ECO:0000256" key="10">
    <source>
        <dbReference type="SAM" id="MobiDB-lite"/>
    </source>
</evidence>
<accession>A0A919D0D0</accession>
<keyword evidence="8" id="KW-0411">Iron-sulfur</keyword>
<keyword evidence="6" id="KW-0378">Hydrolase</keyword>
<dbReference type="GO" id="GO:0051539">
    <property type="term" value="F:4 iron, 4 sulfur cluster binding"/>
    <property type="evidence" value="ECO:0007669"/>
    <property type="project" value="UniProtKB-KW"/>
</dbReference>
<sequence length="242" mass="25585">MAGTTAGASGRDHDATPYLPGRRAGLPGLRKAAAQCRGCPLYQDATQTVFGEGDTTAQVLLIGEQPGDQEDRQGRPFVGPAGKVLRRALADAGIDPERVYVTNAVKHFKFTLPEGRKRRIRKAPTLRETTACRPWLRAELRVVAPEVVVALGGTAGKALLGSGFRVTERRGALLPWTGLAGSDGDGDGAGGAEQAISGLVATIHPSAVLRADDADRTRVYDGLVEDLRIVTRLLADGDRTGR</sequence>
<evidence type="ECO:0000256" key="8">
    <source>
        <dbReference type="ARBA" id="ARBA00023014"/>
    </source>
</evidence>
<evidence type="ECO:0000256" key="7">
    <source>
        <dbReference type="ARBA" id="ARBA00023004"/>
    </source>
</evidence>
<dbReference type="InterPro" id="IPR051536">
    <property type="entry name" value="UDG_Type-4/5"/>
</dbReference>
<proteinExistence type="inferred from homology"/>
<keyword evidence="7" id="KW-0408">Iron</keyword>
<dbReference type="AlphaFoldDB" id="A0A919D0D0"/>